<dbReference type="GO" id="GO:0055085">
    <property type="term" value="P:transmembrane transport"/>
    <property type="evidence" value="ECO:0007669"/>
    <property type="project" value="TreeGrafter"/>
</dbReference>
<evidence type="ECO:0000313" key="10">
    <source>
        <dbReference type="EMBL" id="VAW98970.1"/>
    </source>
</evidence>
<feature type="transmembrane region" description="Helical" evidence="9">
    <location>
        <begin position="20"/>
        <end position="52"/>
    </location>
</feature>
<keyword evidence="5 9" id="KW-0812">Transmembrane</keyword>
<name>A0A3B1ABM3_9ZZZZ</name>
<keyword evidence="4" id="KW-1003">Cell membrane</keyword>
<reference evidence="10" key="1">
    <citation type="submission" date="2018-06" db="EMBL/GenBank/DDBJ databases">
        <authorList>
            <person name="Zhirakovskaya E."/>
        </authorList>
    </citation>
    <scope>NUCLEOTIDE SEQUENCE</scope>
</reference>
<sequence length="368" mass="41476">MLTALNRWYQRNFTDPQAVLLVILLILGFAIITFLGNMLAPVFAAVVIAYLLESPVQLMKKYGARRRDSVIWIFLLFITILFFLVFGILPLLLNQMTQFLAELPSYVGKGQELLLSLQNKLHFIPANDIESLGNVVKSEIAGLGQVVLTMSLASIPSLITALIYLILVPMLVLFFMKDKWQILNWLSNYVPSQRGLANKVWSELDVQLGKYVKGKFWEFLILGITVYFCFTFFELKYAILLAVLVGVSVVMPYIGIMIVSIPFVLVAYFQFGFSSELYALLLTYFIINALDGYVLVPILFSEVVNIHPIAIIISILLFGGLWGLWGVFFAIPLATLVNAILRSWPCSEESSEENNKDTELSKINTEVS</sequence>
<organism evidence="10">
    <name type="scientific">hydrothermal vent metagenome</name>
    <dbReference type="NCBI Taxonomy" id="652676"/>
    <lineage>
        <taxon>unclassified sequences</taxon>
        <taxon>metagenomes</taxon>
        <taxon>ecological metagenomes</taxon>
    </lineage>
</organism>
<keyword evidence="7 9" id="KW-0472">Membrane</keyword>
<feature type="transmembrane region" description="Helical" evidence="9">
    <location>
        <begin position="239"/>
        <end position="265"/>
    </location>
</feature>
<dbReference type="Pfam" id="PF01594">
    <property type="entry name" value="AI-2E_transport"/>
    <property type="match status" value="1"/>
</dbReference>
<feature type="transmembrane region" description="Helical" evidence="9">
    <location>
        <begin position="72"/>
        <end position="93"/>
    </location>
</feature>
<evidence type="ECO:0000256" key="4">
    <source>
        <dbReference type="ARBA" id="ARBA00022475"/>
    </source>
</evidence>
<feature type="transmembrane region" description="Helical" evidence="9">
    <location>
        <begin position="216"/>
        <end position="233"/>
    </location>
</feature>
<dbReference type="PANTHER" id="PTHR21716:SF53">
    <property type="entry name" value="PERMEASE PERM-RELATED"/>
    <property type="match status" value="1"/>
</dbReference>
<evidence type="ECO:0000256" key="1">
    <source>
        <dbReference type="ARBA" id="ARBA00004651"/>
    </source>
</evidence>
<dbReference type="PANTHER" id="PTHR21716">
    <property type="entry name" value="TRANSMEMBRANE PROTEIN"/>
    <property type="match status" value="1"/>
</dbReference>
<comment type="similarity">
    <text evidence="2">Belongs to the autoinducer-2 exporter (AI-2E) (TC 2.A.86) family.</text>
</comment>
<keyword evidence="6 9" id="KW-1133">Transmembrane helix</keyword>
<feature type="transmembrane region" description="Helical" evidence="9">
    <location>
        <begin position="306"/>
        <end position="334"/>
    </location>
</feature>
<comment type="subcellular location">
    <subcellularLocation>
        <location evidence="1">Cell membrane</location>
        <topology evidence="1">Multi-pass membrane protein</topology>
    </subcellularLocation>
</comment>
<dbReference type="EMBL" id="UOFS01000039">
    <property type="protein sequence ID" value="VAW98970.1"/>
    <property type="molecule type" value="Genomic_DNA"/>
</dbReference>
<gene>
    <name evidence="10" type="ORF">MNBD_GAMMA22-1383</name>
</gene>
<evidence type="ECO:0000256" key="7">
    <source>
        <dbReference type="ARBA" id="ARBA00023136"/>
    </source>
</evidence>
<evidence type="ECO:0000256" key="9">
    <source>
        <dbReference type="SAM" id="Phobius"/>
    </source>
</evidence>
<accession>A0A3B1ABM3</accession>
<dbReference type="AlphaFoldDB" id="A0A3B1ABM3"/>
<feature type="transmembrane region" description="Helical" evidence="9">
    <location>
        <begin position="155"/>
        <end position="176"/>
    </location>
</feature>
<evidence type="ECO:0000256" key="5">
    <source>
        <dbReference type="ARBA" id="ARBA00022692"/>
    </source>
</evidence>
<dbReference type="InterPro" id="IPR002549">
    <property type="entry name" value="AI-2E-like"/>
</dbReference>
<evidence type="ECO:0000256" key="2">
    <source>
        <dbReference type="ARBA" id="ARBA00009773"/>
    </source>
</evidence>
<proteinExistence type="inferred from homology"/>
<dbReference type="GO" id="GO:0005886">
    <property type="term" value="C:plasma membrane"/>
    <property type="evidence" value="ECO:0007669"/>
    <property type="project" value="UniProtKB-SubCell"/>
</dbReference>
<feature type="region of interest" description="Disordered" evidence="8">
    <location>
        <begin position="349"/>
        <end position="368"/>
    </location>
</feature>
<evidence type="ECO:0000256" key="8">
    <source>
        <dbReference type="SAM" id="MobiDB-lite"/>
    </source>
</evidence>
<keyword evidence="3" id="KW-0813">Transport</keyword>
<protein>
    <submittedName>
        <fullName evidence="10">Permease PerM (= YfgO)</fullName>
    </submittedName>
</protein>
<feature type="transmembrane region" description="Helical" evidence="9">
    <location>
        <begin position="277"/>
        <end position="300"/>
    </location>
</feature>
<evidence type="ECO:0000256" key="6">
    <source>
        <dbReference type="ARBA" id="ARBA00022989"/>
    </source>
</evidence>
<evidence type="ECO:0000256" key="3">
    <source>
        <dbReference type="ARBA" id="ARBA00022448"/>
    </source>
</evidence>